<feature type="compositionally biased region" description="Polar residues" evidence="5">
    <location>
        <begin position="269"/>
        <end position="282"/>
    </location>
</feature>
<dbReference type="InterPro" id="IPR007110">
    <property type="entry name" value="Ig-like_dom"/>
</dbReference>
<dbReference type="PANTHER" id="PTHR12080:SF134">
    <property type="entry name" value="CD48 ANTIGEN"/>
    <property type="match status" value="1"/>
</dbReference>
<proteinExistence type="predicted"/>
<evidence type="ECO:0000256" key="3">
    <source>
        <dbReference type="ARBA" id="ARBA00023136"/>
    </source>
</evidence>
<dbReference type="Pfam" id="PF07204">
    <property type="entry name" value="Orthoreo_P10"/>
    <property type="match status" value="1"/>
</dbReference>
<feature type="domain" description="Ig-like" evidence="8">
    <location>
        <begin position="127"/>
        <end position="188"/>
    </location>
</feature>
<protein>
    <submittedName>
        <fullName evidence="9">(Atlantic silverside) hypothetical protein</fullName>
    </submittedName>
</protein>
<dbReference type="GO" id="GO:0016020">
    <property type="term" value="C:membrane"/>
    <property type="evidence" value="ECO:0007669"/>
    <property type="project" value="UniProtKB-SubCell"/>
</dbReference>
<evidence type="ECO:0000256" key="6">
    <source>
        <dbReference type="SAM" id="Phobius"/>
    </source>
</evidence>
<evidence type="ECO:0000259" key="8">
    <source>
        <dbReference type="PROSITE" id="PS50835"/>
    </source>
</evidence>
<keyword evidence="10" id="KW-1185">Reference proteome</keyword>
<reference evidence="9" key="1">
    <citation type="submission" date="2021-05" db="EMBL/GenBank/DDBJ databases">
        <authorList>
            <person name="Tigano A."/>
        </authorList>
    </citation>
    <scope>NUCLEOTIDE SEQUENCE</scope>
</reference>
<dbReference type="PANTHER" id="PTHR12080">
    <property type="entry name" value="SIGNALING LYMPHOCYTIC ACTIVATION MOLECULE"/>
    <property type="match status" value="1"/>
</dbReference>
<organism evidence="9 10">
    <name type="scientific">Menidia menidia</name>
    <name type="common">Atlantic silverside</name>
    <dbReference type="NCBI Taxonomy" id="238744"/>
    <lineage>
        <taxon>Eukaryota</taxon>
        <taxon>Metazoa</taxon>
        <taxon>Chordata</taxon>
        <taxon>Craniata</taxon>
        <taxon>Vertebrata</taxon>
        <taxon>Euteleostomi</taxon>
        <taxon>Actinopterygii</taxon>
        <taxon>Neopterygii</taxon>
        <taxon>Teleostei</taxon>
        <taxon>Neoteleostei</taxon>
        <taxon>Acanthomorphata</taxon>
        <taxon>Ovalentaria</taxon>
        <taxon>Atherinomorphae</taxon>
        <taxon>Atheriniformes</taxon>
        <taxon>Atherinopsidae</taxon>
        <taxon>Menidiinae</taxon>
        <taxon>Menidia</taxon>
    </lineage>
</organism>
<comment type="caution">
    <text evidence="9">The sequence shown here is derived from an EMBL/GenBank/DDBJ whole genome shotgun (WGS) entry which is preliminary data.</text>
</comment>
<feature type="transmembrane region" description="Helical" evidence="6">
    <location>
        <begin position="207"/>
        <end position="230"/>
    </location>
</feature>
<evidence type="ECO:0000256" key="4">
    <source>
        <dbReference type="ARBA" id="ARBA00023180"/>
    </source>
</evidence>
<evidence type="ECO:0000256" key="1">
    <source>
        <dbReference type="ARBA" id="ARBA00004370"/>
    </source>
</evidence>
<dbReference type="InterPro" id="IPR015631">
    <property type="entry name" value="CD2/SLAM_rcpt"/>
</dbReference>
<comment type="subcellular location">
    <subcellularLocation>
        <location evidence="1">Membrane</location>
    </subcellularLocation>
</comment>
<dbReference type="Gene3D" id="2.60.40.10">
    <property type="entry name" value="Immunoglobulins"/>
    <property type="match status" value="2"/>
</dbReference>
<dbReference type="OrthoDB" id="8963224at2759"/>
<dbReference type="InterPro" id="IPR036179">
    <property type="entry name" value="Ig-like_dom_sf"/>
</dbReference>
<name>A0A8S4BF93_9TELE</name>
<dbReference type="SUPFAM" id="SSF48726">
    <property type="entry name" value="Immunoglobulin"/>
    <property type="match status" value="1"/>
</dbReference>
<keyword evidence="4" id="KW-0325">Glycoprotein</keyword>
<feature type="region of interest" description="Disordered" evidence="5">
    <location>
        <begin position="252"/>
        <end position="347"/>
    </location>
</feature>
<keyword evidence="3 6" id="KW-0472">Membrane</keyword>
<feature type="signal peptide" evidence="7">
    <location>
        <begin position="1"/>
        <end position="28"/>
    </location>
</feature>
<dbReference type="Proteomes" id="UP000677803">
    <property type="component" value="Unassembled WGS sequence"/>
</dbReference>
<dbReference type="InterPro" id="IPR013783">
    <property type="entry name" value="Ig-like_fold"/>
</dbReference>
<dbReference type="PROSITE" id="PS50835">
    <property type="entry name" value="IG_LIKE"/>
    <property type="match status" value="1"/>
</dbReference>
<evidence type="ECO:0000256" key="2">
    <source>
        <dbReference type="ARBA" id="ARBA00022729"/>
    </source>
</evidence>
<evidence type="ECO:0000313" key="9">
    <source>
        <dbReference type="EMBL" id="CAG5933062.1"/>
    </source>
</evidence>
<dbReference type="AlphaFoldDB" id="A0A8S4BF93"/>
<keyword evidence="6" id="KW-1133">Transmembrane helix</keyword>
<keyword evidence="2 7" id="KW-0732">Signal</keyword>
<evidence type="ECO:0000313" key="10">
    <source>
        <dbReference type="Proteomes" id="UP000677803"/>
    </source>
</evidence>
<feature type="chain" id="PRO_5035807689" evidence="7">
    <location>
        <begin position="29"/>
        <end position="347"/>
    </location>
</feature>
<sequence length="347" mass="38735">MMKMASASTVTTFLLCLSVLGFKGFSDACDMYAPKHSEFAVNLEHPLGDSDKLTWKLGTSLIYRRGTNDKKKEVYNNGSIKLTNVKESDQGEYSYEIFDVNGKVQGKKTIRLCVMDRLKKPVLKRECSGQNIKLTCITSEKLVEWFQDGKKLKETSLTLSKQSKDAQITKFQCQVSNNISLERSDAVDSSCPVPGAFFPDEVLGLSIWIFVGGGGGIVVVLIILVIFCCIRAKRKKHLRLRDEEEFRLGWATTGQQQHPSAQRPAHPSHPQSGHCSHQQQPAGHTGPRQNRSRLQRPKAPDPQSAGEQPRPSPRRAAHAQRPAENCEDEKPPPLPQPRKKAQPVQKV</sequence>
<evidence type="ECO:0000256" key="5">
    <source>
        <dbReference type="SAM" id="MobiDB-lite"/>
    </source>
</evidence>
<dbReference type="InterPro" id="IPR009854">
    <property type="entry name" value="Orthoreo_P10"/>
</dbReference>
<accession>A0A8S4BF93</accession>
<keyword evidence="6" id="KW-0812">Transmembrane</keyword>
<dbReference type="EMBL" id="CAJRST010015557">
    <property type="protein sequence ID" value="CAG5933062.1"/>
    <property type="molecule type" value="Genomic_DNA"/>
</dbReference>
<gene>
    <name evidence="9" type="ORF">MMEN_LOCUS13435</name>
</gene>
<evidence type="ECO:0000256" key="7">
    <source>
        <dbReference type="SAM" id="SignalP"/>
    </source>
</evidence>